<dbReference type="OrthoDB" id="165650at2"/>
<accession>A0A428N360</accession>
<name>A0A428N360_9BACI</name>
<protein>
    <recommendedName>
        <fullName evidence="4">Flagellar operon protein</fullName>
    </recommendedName>
</protein>
<feature type="region of interest" description="Disordered" evidence="1">
    <location>
        <begin position="1"/>
        <end position="32"/>
    </location>
</feature>
<dbReference type="Proteomes" id="UP000275076">
    <property type="component" value="Unassembled WGS sequence"/>
</dbReference>
<reference evidence="2 3" key="1">
    <citation type="submission" date="2018-10" db="EMBL/GenBank/DDBJ databases">
        <title>Draft genome sequence of Bacillus salarius IM0101, isolated from a hypersaline soil in Inner Mongolia, China.</title>
        <authorList>
            <person name="Yamprayoonswat W."/>
            <person name="Boonvisut S."/>
            <person name="Jumpathong W."/>
            <person name="Sittihan S."/>
            <person name="Ruangsuj P."/>
            <person name="Wanthongcharoen S."/>
            <person name="Thongpramul N."/>
            <person name="Pimmason S."/>
            <person name="Yu B."/>
            <person name="Yasawong M."/>
        </authorList>
    </citation>
    <scope>NUCLEOTIDE SEQUENCE [LARGE SCALE GENOMIC DNA]</scope>
    <source>
        <strain evidence="2 3">IM0101</strain>
    </source>
</reference>
<organism evidence="2 3">
    <name type="scientific">Salibacterium salarium</name>
    <dbReference type="NCBI Taxonomy" id="284579"/>
    <lineage>
        <taxon>Bacteria</taxon>
        <taxon>Bacillati</taxon>
        <taxon>Bacillota</taxon>
        <taxon>Bacilli</taxon>
        <taxon>Bacillales</taxon>
        <taxon>Bacillaceae</taxon>
    </lineage>
</organism>
<gene>
    <name evidence="2" type="ORF">D7Z54_14000</name>
</gene>
<dbReference type="AlphaFoldDB" id="A0A428N360"/>
<keyword evidence="3" id="KW-1185">Reference proteome</keyword>
<dbReference type="EMBL" id="RBVX01000012">
    <property type="protein sequence ID" value="RSL32851.1"/>
    <property type="molecule type" value="Genomic_DNA"/>
</dbReference>
<proteinExistence type="predicted"/>
<feature type="compositionally biased region" description="Polar residues" evidence="1">
    <location>
        <begin position="1"/>
        <end position="11"/>
    </location>
</feature>
<sequence>MSSGIQTNSLHQLPHPGSPQVQSKPAASGTVASFKDVLSEKLHESAPLMLSKHAEKRLHDRDVSITDQEWEKIAEKAKEAKTKGVNDALVLTDNAALVVSTQNDTVITAMNHDEAADHIFTNINGTIVVKE</sequence>
<evidence type="ECO:0008006" key="4">
    <source>
        <dbReference type="Google" id="ProtNLM"/>
    </source>
</evidence>
<dbReference type="InterPro" id="IPR013367">
    <property type="entry name" value="Flagellar_put"/>
</dbReference>
<dbReference type="RefSeq" id="WP_125556476.1">
    <property type="nucleotide sequence ID" value="NZ_RBVX01000012.1"/>
</dbReference>
<evidence type="ECO:0000313" key="3">
    <source>
        <dbReference type="Proteomes" id="UP000275076"/>
    </source>
</evidence>
<comment type="caution">
    <text evidence="2">The sequence shown here is derived from an EMBL/GenBank/DDBJ whole genome shotgun (WGS) entry which is preliminary data.</text>
</comment>
<dbReference type="NCBIfam" id="TIGR02530">
    <property type="entry name" value="flg_new"/>
    <property type="match status" value="1"/>
</dbReference>
<evidence type="ECO:0000313" key="2">
    <source>
        <dbReference type="EMBL" id="RSL32851.1"/>
    </source>
</evidence>
<evidence type="ECO:0000256" key="1">
    <source>
        <dbReference type="SAM" id="MobiDB-lite"/>
    </source>
</evidence>
<dbReference type="Pfam" id="PF12611">
    <property type="entry name" value="Flagellar_put"/>
    <property type="match status" value="1"/>
</dbReference>